<feature type="non-terminal residue" evidence="1">
    <location>
        <position position="1"/>
    </location>
</feature>
<proteinExistence type="predicted"/>
<gene>
    <name evidence="1" type="ORF">PFISCL1PPCAC_28275</name>
</gene>
<dbReference type="Proteomes" id="UP001432322">
    <property type="component" value="Unassembled WGS sequence"/>
</dbReference>
<dbReference type="EMBL" id="BTSY01000007">
    <property type="protein sequence ID" value="GMT36978.1"/>
    <property type="molecule type" value="Genomic_DNA"/>
</dbReference>
<sequence length="168" mass="18842">KELLHGRTLRKTLRLLCLSSVSLCLLEGSTKLVLKRQHASTLQQWRVGGGVSKHQLLLEFRGTKWQLIAPSYNALKSISMTLWEIMQNSASAVVQKSLNAPMQRRSLGETASNSSRSASTISSISTATGLQVTDEPITIFRLELERLQYILHFPEEVAFQLSLTEYQL</sequence>
<keyword evidence="2" id="KW-1185">Reference proteome</keyword>
<organism evidence="1 2">
    <name type="scientific">Pristionchus fissidentatus</name>
    <dbReference type="NCBI Taxonomy" id="1538716"/>
    <lineage>
        <taxon>Eukaryota</taxon>
        <taxon>Metazoa</taxon>
        <taxon>Ecdysozoa</taxon>
        <taxon>Nematoda</taxon>
        <taxon>Chromadorea</taxon>
        <taxon>Rhabditida</taxon>
        <taxon>Rhabditina</taxon>
        <taxon>Diplogasteromorpha</taxon>
        <taxon>Diplogasteroidea</taxon>
        <taxon>Neodiplogasteridae</taxon>
        <taxon>Pristionchus</taxon>
    </lineage>
</organism>
<dbReference type="AlphaFoldDB" id="A0AAV5X056"/>
<reference evidence="1" key="1">
    <citation type="submission" date="2023-10" db="EMBL/GenBank/DDBJ databases">
        <title>Genome assembly of Pristionchus species.</title>
        <authorList>
            <person name="Yoshida K."/>
            <person name="Sommer R.J."/>
        </authorList>
    </citation>
    <scope>NUCLEOTIDE SEQUENCE</scope>
    <source>
        <strain evidence="1">RS5133</strain>
    </source>
</reference>
<name>A0AAV5X056_9BILA</name>
<protein>
    <submittedName>
        <fullName evidence="1">Uncharacterized protein</fullName>
    </submittedName>
</protein>
<feature type="non-terminal residue" evidence="1">
    <location>
        <position position="168"/>
    </location>
</feature>
<accession>A0AAV5X056</accession>
<evidence type="ECO:0000313" key="1">
    <source>
        <dbReference type="EMBL" id="GMT36978.1"/>
    </source>
</evidence>
<comment type="caution">
    <text evidence="1">The sequence shown here is derived from an EMBL/GenBank/DDBJ whole genome shotgun (WGS) entry which is preliminary data.</text>
</comment>
<evidence type="ECO:0000313" key="2">
    <source>
        <dbReference type="Proteomes" id="UP001432322"/>
    </source>
</evidence>